<feature type="region of interest" description="Disordered" evidence="2">
    <location>
        <begin position="1"/>
        <end position="73"/>
    </location>
</feature>
<feature type="compositionally biased region" description="Polar residues" evidence="2">
    <location>
        <begin position="58"/>
        <end position="72"/>
    </location>
</feature>
<accession>A0A2C5XAV1</accession>
<evidence type="ECO:0000313" key="4">
    <source>
        <dbReference type="Proteomes" id="UP000222788"/>
    </source>
</evidence>
<dbReference type="STRING" id="1035309.A0A2C5XAV1"/>
<protein>
    <submittedName>
        <fullName evidence="3">Secondary metabolism regulator LAE1</fullName>
    </submittedName>
</protein>
<dbReference type="Gene3D" id="3.40.50.150">
    <property type="entry name" value="Vaccinia Virus protein VP39"/>
    <property type="match status" value="1"/>
</dbReference>
<organism evidence="3 4">
    <name type="scientific">Ceratocystis fimbriata CBS 114723</name>
    <dbReference type="NCBI Taxonomy" id="1035309"/>
    <lineage>
        <taxon>Eukaryota</taxon>
        <taxon>Fungi</taxon>
        <taxon>Dikarya</taxon>
        <taxon>Ascomycota</taxon>
        <taxon>Pezizomycotina</taxon>
        <taxon>Sordariomycetes</taxon>
        <taxon>Hypocreomycetidae</taxon>
        <taxon>Microascales</taxon>
        <taxon>Ceratocystidaceae</taxon>
        <taxon>Ceratocystis</taxon>
    </lineage>
</organism>
<reference evidence="3 4" key="2">
    <citation type="journal article" date="2013" name="IMA Fungus">
        <title>IMA Genome-F 1: Ceratocystis fimbriata: Draft nuclear genome sequence for the plant pathogen, Ceratocystis fimbriata.</title>
        <authorList>
            <person name="Wilken P.M."/>
            <person name="Steenkamp E.T."/>
            <person name="Wingfield M.J."/>
            <person name="de Beer Z.W."/>
            <person name="Wingfield B.D."/>
        </authorList>
    </citation>
    <scope>NUCLEOTIDE SEQUENCE [LARGE SCALE GENOMIC DNA]</scope>
    <source>
        <strain evidence="3 4">CBS 114723</strain>
    </source>
</reference>
<dbReference type="InterPro" id="IPR029063">
    <property type="entry name" value="SAM-dependent_MTases_sf"/>
</dbReference>
<dbReference type="CDD" id="cd02440">
    <property type="entry name" value="AdoMet_MTases"/>
    <property type="match status" value="1"/>
</dbReference>
<evidence type="ECO:0000313" key="3">
    <source>
        <dbReference type="EMBL" id="PHH54312.1"/>
    </source>
</evidence>
<dbReference type="GO" id="GO:0008168">
    <property type="term" value="F:methyltransferase activity"/>
    <property type="evidence" value="ECO:0007669"/>
    <property type="project" value="TreeGrafter"/>
</dbReference>
<gene>
    <name evidence="3" type="primary">LAE1_3</name>
    <name evidence="3" type="ORF">CFIMG_000673RAa</name>
</gene>
<dbReference type="Pfam" id="PF13489">
    <property type="entry name" value="Methyltransf_23"/>
    <property type="match status" value="1"/>
</dbReference>
<dbReference type="PANTHER" id="PTHR43591:SF10">
    <property type="entry name" value="ABC TRANSMEMBRANE TYPE-1 DOMAIN-CONTAINING PROTEIN-RELATED"/>
    <property type="match status" value="1"/>
</dbReference>
<dbReference type="EMBL" id="APWK03000028">
    <property type="protein sequence ID" value="PHH54312.1"/>
    <property type="molecule type" value="Genomic_DNA"/>
</dbReference>
<dbReference type="OrthoDB" id="2013972at2759"/>
<dbReference type="SUPFAM" id="SSF53335">
    <property type="entry name" value="S-adenosyl-L-methionine-dependent methyltransferases"/>
    <property type="match status" value="1"/>
</dbReference>
<name>A0A2C5XAV1_9PEZI</name>
<evidence type="ECO:0000256" key="2">
    <source>
        <dbReference type="SAM" id="MobiDB-lite"/>
    </source>
</evidence>
<comment type="similarity">
    <text evidence="1">Belongs to the methyltransferase superfamily. LaeA methyltransferase family.</text>
</comment>
<proteinExistence type="inferred from homology"/>
<evidence type="ECO:0000256" key="1">
    <source>
        <dbReference type="ARBA" id="ARBA00038158"/>
    </source>
</evidence>
<dbReference type="AlphaFoldDB" id="A0A2C5XAV1"/>
<reference evidence="3 4" key="1">
    <citation type="journal article" date="2013" name="Fungal Biol.">
        <title>Analysis of microsatellite markers in the genome of the plant pathogen Ceratocystis fimbriata.</title>
        <authorList>
            <person name="Simpson M.C."/>
            <person name="Wilken P.M."/>
            <person name="Coetzee M.P."/>
            <person name="Wingfield M.J."/>
            <person name="Wingfield B.D."/>
        </authorList>
    </citation>
    <scope>NUCLEOTIDE SEQUENCE [LARGE SCALE GENOMIC DNA]</scope>
    <source>
        <strain evidence="3 4">CBS 114723</strain>
    </source>
</reference>
<dbReference type="Proteomes" id="UP000222788">
    <property type="component" value="Unassembled WGS sequence"/>
</dbReference>
<keyword evidence="4" id="KW-1185">Reference proteome</keyword>
<sequence>MDSSFPSGSGLYGSDSDNRDISAYMNTAASPDAAYSPEVQSPQVPISDDPESPASHASRPSQSSLGSNTTSIAADGLDVDPIYENDYDSAFPTEPEINRASLTSSMLEYRQVHGRTYQNFTESSEYWGPNDEQQNEGLNLTHNMLHVLMDGKLFNAPIGENPENVIDVGTGTGVWAIDFADQFPQANVIGTDLSPIQPTWVPPNLRFELDDAQKPWAYPDNYFDFVHVRVLLGSIRDWPALYREIYRCLKPGGYFEHYDFSYVPKSDDGSITETSGWSEYSAALLEAGEAMGQTFRVIDDSCNVRWFEETGFEDITEIRYKVPVGGWPTSSKYKMIGYINYVVNDTDLDGYGAYFLTRNGWSQERINAVVDKCRNELHDHTVHVYFDGSTVYGRKPMDAGISASIHSSSSSTIGPNGP</sequence>
<comment type="caution">
    <text evidence="3">The sequence shown here is derived from an EMBL/GenBank/DDBJ whole genome shotgun (WGS) entry which is preliminary data.</text>
</comment>
<dbReference type="PANTHER" id="PTHR43591">
    <property type="entry name" value="METHYLTRANSFERASE"/>
    <property type="match status" value="1"/>
</dbReference>